<dbReference type="EMBL" id="CAADRA010005391">
    <property type="protein sequence ID" value="VFT89298.1"/>
    <property type="molecule type" value="Genomic_DNA"/>
</dbReference>
<dbReference type="Proteomes" id="UP000332933">
    <property type="component" value="Unassembled WGS sequence"/>
</dbReference>
<sequence>MEASLKDLWATSYDGWINPPGFKGVIYSRPLLMDEPLENKLTYPESILSSHLFAFGAWNPMGQLVTQEENNAAHEKLKASMKTAAFPEGCWVRPSFGFSVDWREPGFLIACPPQHATATREAVLRMASDFMQGAIYEYEPTPGNPSTLVRKTVHCLMSSTVDADVIVVRSDRPSFANAEPFGM</sequence>
<accession>A0A485KWD1</accession>
<dbReference type="EMBL" id="VJMH01005370">
    <property type="protein sequence ID" value="KAF0696785.1"/>
    <property type="molecule type" value="Genomic_DNA"/>
</dbReference>
<reference evidence="1" key="2">
    <citation type="submission" date="2019-06" db="EMBL/GenBank/DDBJ databases">
        <title>Genomics analysis of Aphanomyces spp. identifies a new class of oomycete effector associated with host adaptation.</title>
        <authorList>
            <person name="Gaulin E."/>
        </authorList>
    </citation>
    <scope>NUCLEOTIDE SEQUENCE</scope>
    <source>
        <strain evidence="1">CBS 578.67</strain>
    </source>
</reference>
<dbReference type="Pfam" id="PF11697">
    <property type="entry name" value="DUF3293"/>
    <property type="match status" value="1"/>
</dbReference>
<evidence type="ECO:0000313" key="2">
    <source>
        <dbReference type="EMBL" id="VFT89298.1"/>
    </source>
</evidence>
<evidence type="ECO:0000313" key="1">
    <source>
        <dbReference type="EMBL" id="KAF0696785.1"/>
    </source>
</evidence>
<gene>
    <name evidence="2" type="primary">Aste57867_12447</name>
    <name evidence="1" type="ORF">As57867_012401</name>
    <name evidence="2" type="ORF">ASTE57867_12447</name>
</gene>
<reference evidence="2 3" key="1">
    <citation type="submission" date="2019-03" db="EMBL/GenBank/DDBJ databases">
        <authorList>
            <person name="Gaulin E."/>
            <person name="Dumas B."/>
        </authorList>
    </citation>
    <scope>NUCLEOTIDE SEQUENCE [LARGE SCALE GENOMIC DNA]</scope>
    <source>
        <strain evidence="2">CBS 568.67</strain>
    </source>
</reference>
<evidence type="ECO:0000313" key="3">
    <source>
        <dbReference type="Proteomes" id="UP000332933"/>
    </source>
</evidence>
<dbReference type="OrthoDB" id="60740at2759"/>
<protein>
    <submittedName>
        <fullName evidence="2">Aste57867_12447 protein</fullName>
    </submittedName>
</protein>
<proteinExistence type="predicted"/>
<keyword evidence="3" id="KW-1185">Reference proteome</keyword>
<dbReference type="InterPro" id="IPR021710">
    <property type="entry name" value="DUF3293"/>
</dbReference>
<organism evidence="2 3">
    <name type="scientific">Aphanomyces stellatus</name>
    <dbReference type="NCBI Taxonomy" id="120398"/>
    <lineage>
        <taxon>Eukaryota</taxon>
        <taxon>Sar</taxon>
        <taxon>Stramenopiles</taxon>
        <taxon>Oomycota</taxon>
        <taxon>Saprolegniomycetes</taxon>
        <taxon>Saprolegniales</taxon>
        <taxon>Verrucalvaceae</taxon>
        <taxon>Aphanomyces</taxon>
    </lineage>
</organism>
<name>A0A485KWD1_9STRA</name>
<dbReference type="AlphaFoldDB" id="A0A485KWD1"/>